<dbReference type="RefSeq" id="WP_072972154.1">
    <property type="nucleotide sequence ID" value="NZ_FRBY01000003.1"/>
</dbReference>
<sequence>MENLINQENLEDIRELIENKIKDIPGELILAGALGSIILSSYLNKTGHTHAASIIGSLAVPIAGIGLAKYKDVLKSGIASFENPEQEVS</sequence>
<evidence type="ECO:0008006" key="3">
    <source>
        <dbReference type="Google" id="ProtNLM"/>
    </source>
</evidence>
<name>A0A1M7FK76_9FLAO</name>
<gene>
    <name evidence="1" type="ORF">SAMN05444366_2161</name>
</gene>
<dbReference type="AlphaFoldDB" id="A0A1M7FK76"/>
<keyword evidence="2" id="KW-1185">Reference proteome</keyword>
<evidence type="ECO:0000313" key="1">
    <source>
        <dbReference type="EMBL" id="SHM04502.1"/>
    </source>
</evidence>
<organism evidence="1 2">
    <name type="scientific">Flavobacterium saccharophilum</name>
    <dbReference type="NCBI Taxonomy" id="29534"/>
    <lineage>
        <taxon>Bacteria</taxon>
        <taxon>Pseudomonadati</taxon>
        <taxon>Bacteroidota</taxon>
        <taxon>Flavobacteriia</taxon>
        <taxon>Flavobacteriales</taxon>
        <taxon>Flavobacteriaceae</taxon>
        <taxon>Flavobacterium</taxon>
    </lineage>
</organism>
<dbReference type="OrthoDB" id="1367027at2"/>
<proteinExistence type="predicted"/>
<evidence type="ECO:0000313" key="2">
    <source>
        <dbReference type="Proteomes" id="UP000184121"/>
    </source>
</evidence>
<accession>A0A1M7FK76</accession>
<reference evidence="2" key="1">
    <citation type="submission" date="2016-11" db="EMBL/GenBank/DDBJ databases">
        <authorList>
            <person name="Varghese N."/>
            <person name="Submissions S."/>
        </authorList>
    </citation>
    <scope>NUCLEOTIDE SEQUENCE [LARGE SCALE GENOMIC DNA]</scope>
    <source>
        <strain evidence="2">DSM 1811</strain>
    </source>
</reference>
<dbReference type="EMBL" id="FRBY01000003">
    <property type="protein sequence ID" value="SHM04502.1"/>
    <property type="molecule type" value="Genomic_DNA"/>
</dbReference>
<dbReference type="Proteomes" id="UP000184121">
    <property type="component" value="Unassembled WGS sequence"/>
</dbReference>
<protein>
    <recommendedName>
        <fullName evidence="3">PrgI family protein</fullName>
    </recommendedName>
</protein>
<dbReference type="STRING" id="29534.SAMN05444366_2161"/>